<dbReference type="GeneID" id="63853452"/>
<dbReference type="Gene3D" id="3.30.160.60">
    <property type="entry name" value="Classic Zinc Finger"/>
    <property type="match status" value="6"/>
</dbReference>
<dbReference type="SUPFAM" id="SSF57667">
    <property type="entry name" value="beta-beta-alpha zinc fingers"/>
    <property type="match status" value="3"/>
</dbReference>
<dbReference type="PROSITE" id="PS50157">
    <property type="entry name" value="ZINC_FINGER_C2H2_2"/>
    <property type="match status" value="7"/>
</dbReference>
<keyword evidence="6" id="KW-0804">Transcription</keyword>
<keyword evidence="4" id="KW-0862">Zinc</keyword>
<reference evidence="11" key="1">
    <citation type="submission" date="2020-01" db="EMBL/GenBank/DDBJ databases">
        <authorList>
            <consortium name="DOE Joint Genome Institute"/>
            <person name="Haridas S."/>
            <person name="Albert R."/>
            <person name="Binder M."/>
            <person name="Bloem J."/>
            <person name="Labutti K."/>
            <person name="Salamov A."/>
            <person name="Andreopoulos B."/>
            <person name="Baker S.E."/>
            <person name="Barry K."/>
            <person name="Bills G."/>
            <person name="Bluhm B.H."/>
            <person name="Cannon C."/>
            <person name="Castanera R."/>
            <person name="Culley D.E."/>
            <person name="Daum C."/>
            <person name="Ezra D."/>
            <person name="Gonzalez J.B."/>
            <person name="Henrissat B."/>
            <person name="Kuo A."/>
            <person name="Liang C."/>
            <person name="Lipzen A."/>
            <person name="Lutzoni F."/>
            <person name="Magnuson J."/>
            <person name="Mondo S."/>
            <person name="Nolan M."/>
            <person name="Ohm R."/>
            <person name="Pangilinan J."/>
            <person name="Park H.-J."/>
            <person name="Ramirez L."/>
            <person name="Alfaro M."/>
            <person name="Sun H."/>
            <person name="Tritt A."/>
            <person name="Yoshinaga Y."/>
            <person name="Zwiers L.-H."/>
            <person name="Turgeon B.G."/>
            <person name="Goodwin S.B."/>
            <person name="Spatafora J.W."/>
            <person name="Crous P.W."/>
            <person name="Grigoriev I.V."/>
        </authorList>
    </citation>
    <scope>NUCLEOTIDE SEQUENCE</scope>
    <source>
        <strain evidence="11">CBS 394.84</strain>
    </source>
</reference>
<keyword evidence="5" id="KW-0805">Transcription regulation</keyword>
<keyword evidence="12" id="KW-1185">Reference proteome</keyword>
<evidence type="ECO:0000256" key="5">
    <source>
        <dbReference type="ARBA" id="ARBA00023015"/>
    </source>
</evidence>
<evidence type="ECO:0000313" key="11">
    <source>
        <dbReference type="EMBL" id="KAF1842352.1"/>
    </source>
</evidence>
<dbReference type="Pfam" id="PF00096">
    <property type="entry name" value="zf-C2H2"/>
    <property type="match status" value="4"/>
</dbReference>
<feature type="domain" description="C2H2-type" evidence="10">
    <location>
        <begin position="273"/>
        <end position="301"/>
    </location>
</feature>
<comment type="caution">
    <text evidence="11">The sequence shown here is derived from an EMBL/GenBank/DDBJ whole genome shotgun (WGS) entry which is preliminary data.</text>
</comment>
<evidence type="ECO:0000256" key="3">
    <source>
        <dbReference type="ARBA" id="ARBA00022771"/>
    </source>
</evidence>
<keyword evidence="3 8" id="KW-0863">Zinc-finger</keyword>
<dbReference type="AlphaFoldDB" id="A0A9P4GBF2"/>
<dbReference type="EMBL" id="ML976618">
    <property type="protein sequence ID" value="KAF1842352.1"/>
    <property type="molecule type" value="Genomic_DNA"/>
</dbReference>
<keyword evidence="7" id="KW-0539">Nucleus</keyword>
<evidence type="ECO:0000313" key="12">
    <source>
        <dbReference type="Proteomes" id="UP000800039"/>
    </source>
</evidence>
<evidence type="ECO:0000256" key="4">
    <source>
        <dbReference type="ARBA" id="ARBA00022833"/>
    </source>
</evidence>
<feature type="domain" description="C2H2-type" evidence="10">
    <location>
        <begin position="186"/>
        <end position="222"/>
    </location>
</feature>
<dbReference type="GO" id="GO:0003712">
    <property type="term" value="F:transcription coregulator activity"/>
    <property type="evidence" value="ECO:0007669"/>
    <property type="project" value="TreeGrafter"/>
</dbReference>
<evidence type="ECO:0000256" key="7">
    <source>
        <dbReference type="ARBA" id="ARBA00023242"/>
    </source>
</evidence>
<feature type="domain" description="C2H2-type" evidence="10">
    <location>
        <begin position="154"/>
        <end position="185"/>
    </location>
</feature>
<organism evidence="11 12">
    <name type="scientific">Cucurbitaria berberidis CBS 394.84</name>
    <dbReference type="NCBI Taxonomy" id="1168544"/>
    <lineage>
        <taxon>Eukaryota</taxon>
        <taxon>Fungi</taxon>
        <taxon>Dikarya</taxon>
        <taxon>Ascomycota</taxon>
        <taxon>Pezizomycotina</taxon>
        <taxon>Dothideomycetes</taxon>
        <taxon>Pleosporomycetidae</taxon>
        <taxon>Pleosporales</taxon>
        <taxon>Pleosporineae</taxon>
        <taxon>Cucurbitariaceae</taxon>
        <taxon>Cucurbitaria</taxon>
    </lineage>
</organism>
<dbReference type="PANTHER" id="PTHR46179">
    <property type="entry name" value="ZINC FINGER PROTEIN"/>
    <property type="match status" value="1"/>
</dbReference>
<dbReference type="SMART" id="SM00355">
    <property type="entry name" value="ZnF_C2H2"/>
    <property type="match status" value="9"/>
</dbReference>
<dbReference type="PROSITE" id="PS00028">
    <property type="entry name" value="ZINC_FINGER_C2H2_1"/>
    <property type="match status" value="6"/>
</dbReference>
<evidence type="ECO:0000256" key="1">
    <source>
        <dbReference type="ARBA" id="ARBA00004123"/>
    </source>
</evidence>
<accession>A0A9P4GBF2</accession>
<dbReference type="InterPro" id="IPR013087">
    <property type="entry name" value="Znf_C2H2_type"/>
</dbReference>
<dbReference type="Proteomes" id="UP000800039">
    <property type="component" value="Unassembled WGS sequence"/>
</dbReference>
<dbReference type="GO" id="GO:0008270">
    <property type="term" value="F:zinc ion binding"/>
    <property type="evidence" value="ECO:0007669"/>
    <property type="project" value="UniProtKB-KW"/>
</dbReference>
<evidence type="ECO:0000256" key="9">
    <source>
        <dbReference type="SAM" id="MobiDB-lite"/>
    </source>
</evidence>
<feature type="domain" description="C2H2-type" evidence="10">
    <location>
        <begin position="62"/>
        <end position="91"/>
    </location>
</feature>
<name>A0A9P4GBF2_9PLEO</name>
<evidence type="ECO:0000256" key="6">
    <source>
        <dbReference type="ARBA" id="ARBA00023163"/>
    </source>
</evidence>
<dbReference type="RefSeq" id="XP_040784915.1">
    <property type="nucleotide sequence ID" value="XM_040936201.1"/>
</dbReference>
<protein>
    <recommendedName>
        <fullName evidence="10">C2H2-type domain-containing protein</fullName>
    </recommendedName>
</protein>
<dbReference type="OrthoDB" id="4748970at2759"/>
<feature type="region of interest" description="Disordered" evidence="9">
    <location>
        <begin position="1"/>
        <end position="35"/>
    </location>
</feature>
<feature type="domain" description="C2H2-type" evidence="10">
    <location>
        <begin position="305"/>
        <end position="335"/>
    </location>
</feature>
<dbReference type="PANTHER" id="PTHR46179:SF13">
    <property type="entry name" value="C2H2-TYPE DOMAIN-CONTAINING PROTEIN"/>
    <property type="match status" value="1"/>
</dbReference>
<evidence type="ECO:0000259" key="10">
    <source>
        <dbReference type="PROSITE" id="PS50157"/>
    </source>
</evidence>
<sequence>MALKRKSLGDGGAVPQKKSRIDAADETPDVDCVSDGSGDYKVNYTDTGERRAESEARRQWNYVCPVQGCAQRFNRPCRLESHMRSHNKERPFACTEPGCDKTFPRKDHLQRHLKNAHSDPVAERTYICDWSGCGKSFTSNGRLQRHKDVHESKFYCTDYPPCNEAFRKQKALDAHIKSQHQEVKPYSCTSVDVETGERCTSGFQTEGALQRHMDKVHSDGQEEGHFCMLCIPPGAETEIMQTESGHTITIPTQPLSFATNEELVAHTEEHHPPICSECGLNFKNTSALRAHFDTVHADPAEQPRFPCPKPDCDSVFNRKHNLSVHIQTVHDKQSKFFCAADALQESKHEDLKAWNGENACGAAFKAKSSLDQHVRTHHLGLGNRKQLRKAAKSKKKPDPSMLTLLTGVGYDRGREVPCLVKACEYRFYLDRDLRRHLRAAHYIPEEYVEEMIQERDAMTGGQFWIGGLDESMNMFESTEPSMPQTPAPYFTDGGIPTMSHLDGQPKSIDPHFGYFDQQFDHLQVALLDEDAEMDMAMGLGDLAPATDAQEGLQWDMLAPVEQYNIDQAGH</sequence>
<keyword evidence="2" id="KW-0479">Metal-binding</keyword>
<comment type="subcellular location">
    <subcellularLocation>
        <location evidence="1">Nucleus</location>
    </subcellularLocation>
</comment>
<dbReference type="InterPro" id="IPR051061">
    <property type="entry name" value="Zinc_finger_trans_reg"/>
</dbReference>
<evidence type="ECO:0000256" key="2">
    <source>
        <dbReference type="ARBA" id="ARBA00022723"/>
    </source>
</evidence>
<dbReference type="GO" id="GO:0005634">
    <property type="term" value="C:nucleus"/>
    <property type="evidence" value="ECO:0007669"/>
    <property type="project" value="TreeGrafter"/>
</dbReference>
<feature type="domain" description="C2H2-type" evidence="10">
    <location>
        <begin position="126"/>
        <end position="155"/>
    </location>
</feature>
<feature type="domain" description="C2H2-type" evidence="10">
    <location>
        <begin position="92"/>
        <end position="122"/>
    </location>
</feature>
<dbReference type="GO" id="GO:0006357">
    <property type="term" value="P:regulation of transcription by RNA polymerase II"/>
    <property type="evidence" value="ECO:0007669"/>
    <property type="project" value="TreeGrafter"/>
</dbReference>
<gene>
    <name evidence="11" type="ORF">K460DRAFT_398360</name>
</gene>
<dbReference type="InterPro" id="IPR036236">
    <property type="entry name" value="Znf_C2H2_sf"/>
</dbReference>
<evidence type="ECO:0000256" key="8">
    <source>
        <dbReference type="PROSITE-ProRule" id="PRU00042"/>
    </source>
</evidence>
<proteinExistence type="predicted"/>